<feature type="compositionally biased region" description="Basic and acidic residues" evidence="1">
    <location>
        <begin position="79"/>
        <end position="90"/>
    </location>
</feature>
<evidence type="ECO:0000313" key="2">
    <source>
        <dbReference type="EMBL" id="KIS69414.1"/>
    </source>
</evidence>
<dbReference type="GeneID" id="23563417"/>
<dbReference type="VEuPathDB" id="FungiDB:UMAG_02745"/>
<sequence length="189" mass="21238">MTCAFFADAADKGSNPPTLKDYRGNIYRVKDRDIAASTIQACIIAHTFASRYDGEDQLRELLELSFSEEQVHDIVTSLHEARPSRQELRTTRQAAQPQHEEDTAQAAAGMSQHASSGMRSSQAHDLREEMFQALFRSTGREEEDTTPQSRRYEKTAEEHNSMMREATETGSQASSAARRRKRPRTTGAS</sequence>
<dbReference type="KEGG" id="uma:UMAG_02745"/>
<feature type="compositionally biased region" description="Polar residues" evidence="1">
    <location>
        <begin position="112"/>
        <end position="121"/>
    </location>
</feature>
<keyword evidence="3" id="KW-1185">Reference proteome</keyword>
<dbReference type="AlphaFoldDB" id="A0A0D1DZG4"/>
<feature type="region of interest" description="Disordered" evidence="1">
    <location>
        <begin position="79"/>
        <end position="189"/>
    </location>
</feature>
<proteinExistence type="predicted"/>
<evidence type="ECO:0000256" key="1">
    <source>
        <dbReference type="SAM" id="MobiDB-lite"/>
    </source>
</evidence>
<dbReference type="EMBL" id="CM003145">
    <property type="protein sequence ID" value="KIS69414.1"/>
    <property type="molecule type" value="Genomic_DNA"/>
</dbReference>
<dbReference type="RefSeq" id="XP_011389107.1">
    <property type="nucleotide sequence ID" value="XM_011390805.1"/>
</dbReference>
<dbReference type="InParanoid" id="A0A0D1DZG4"/>
<protein>
    <submittedName>
        <fullName evidence="2">Uncharacterized protein</fullName>
    </submittedName>
</protein>
<gene>
    <name evidence="2" type="ORF">UMAG_02745</name>
</gene>
<reference evidence="2 3" key="1">
    <citation type="journal article" date="2006" name="Nature">
        <title>Insights from the genome of the biotrophic fungal plant pathogen Ustilago maydis.</title>
        <authorList>
            <person name="Kamper J."/>
            <person name="Kahmann R."/>
            <person name="Bolker M."/>
            <person name="Ma L.J."/>
            <person name="Brefort T."/>
            <person name="Saville B.J."/>
            <person name="Banuett F."/>
            <person name="Kronstad J.W."/>
            <person name="Gold S.E."/>
            <person name="Muller O."/>
            <person name="Perlin M.H."/>
            <person name="Wosten H.A."/>
            <person name="de Vries R."/>
            <person name="Ruiz-Herrera J."/>
            <person name="Reynaga-Pena C.G."/>
            <person name="Snetselaar K."/>
            <person name="McCann M."/>
            <person name="Perez-Martin J."/>
            <person name="Feldbrugge M."/>
            <person name="Basse C.W."/>
            <person name="Steinberg G."/>
            <person name="Ibeas J.I."/>
            <person name="Holloman W."/>
            <person name="Guzman P."/>
            <person name="Farman M."/>
            <person name="Stajich J.E."/>
            <person name="Sentandreu R."/>
            <person name="Gonzalez-Prieto J.M."/>
            <person name="Kennell J.C."/>
            <person name="Molina L."/>
            <person name="Schirawski J."/>
            <person name="Mendoza-Mendoza A."/>
            <person name="Greilinger D."/>
            <person name="Munch K."/>
            <person name="Rossel N."/>
            <person name="Scherer M."/>
            <person name="Vranes M."/>
            <person name="Ladendorf O."/>
            <person name="Vincon V."/>
            <person name="Fuchs U."/>
            <person name="Sandrock B."/>
            <person name="Meng S."/>
            <person name="Ho E.C."/>
            <person name="Cahill M.J."/>
            <person name="Boyce K.J."/>
            <person name="Klose J."/>
            <person name="Klosterman S.J."/>
            <person name="Deelstra H.J."/>
            <person name="Ortiz-Castellanos L."/>
            <person name="Li W."/>
            <person name="Sanchez-Alonso P."/>
            <person name="Schreier P.H."/>
            <person name="Hauser-Hahn I."/>
            <person name="Vaupel M."/>
            <person name="Koopmann E."/>
            <person name="Friedrich G."/>
            <person name="Voss H."/>
            <person name="Schluter T."/>
            <person name="Margolis J."/>
            <person name="Platt D."/>
            <person name="Swimmer C."/>
            <person name="Gnirke A."/>
            <person name="Chen F."/>
            <person name="Vysotskaia V."/>
            <person name="Mannhaupt G."/>
            <person name="Guldener U."/>
            <person name="Munsterkotter M."/>
            <person name="Haase D."/>
            <person name="Oesterheld M."/>
            <person name="Mewes H.W."/>
            <person name="Mauceli E.W."/>
            <person name="DeCaprio D."/>
            <person name="Wade C.M."/>
            <person name="Butler J."/>
            <person name="Young S."/>
            <person name="Jaffe D.B."/>
            <person name="Calvo S."/>
            <person name="Nusbaum C."/>
            <person name="Galagan J."/>
            <person name="Birren B.W."/>
        </authorList>
    </citation>
    <scope>NUCLEOTIDE SEQUENCE [LARGE SCALE GENOMIC DNA]</scope>
    <source>
        <strain evidence="3">DSM 14603 / FGSC 9021 / UM521</strain>
    </source>
</reference>
<organism evidence="2 3">
    <name type="scientific">Mycosarcoma maydis</name>
    <name type="common">Corn smut fungus</name>
    <name type="synonym">Ustilago maydis</name>
    <dbReference type="NCBI Taxonomy" id="5270"/>
    <lineage>
        <taxon>Eukaryota</taxon>
        <taxon>Fungi</taxon>
        <taxon>Dikarya</taxon>
        <taxon>Basidiomycota</taxon>
        <taxon>Ustilaginomycotina</taxon>
        <taxon>Ustilaginomycetes</taxon>
        <taxon>Ustilaginales</taxon>
        <taxon>Ustilaginaceae</taxon>
        <taxon>Mycosarcoma</taxon>
    </lineage>
</organism>
<name>A0A0D1DZG4_MYCMD</name>
<feature type="compositionally biased region" description="Basic and acidic residues" evidence="1">
    <location>
        <begin position="150"/>
        <end position="167"/>
    </location>
</feature>
<feature type="compositionally biased region" description="Basic residues" evidence="1">
    <location>
        <begin position="177"/>
        <end position="189"/>
    </location>
</feature>
<accession>A0A0D1DZG4</accession>
<evidence type="ECO:0000313" key="3">
    <source>
        <dbReference type="Proteomes" id="UP000000561"/>
    </source>
</evidence>
<dbReference type="Proteomes" id="UP000000561">
    <property type="component" value="Chromosome 6"/>
</dbReference>
<dbReference type="OMA" id="TCAFFAD"/>
<dbReference type="OrthoDB" id="2555781at2759"/>